<name>A0AAE3KBJ4_9GAMM</name>
<dbReference type="EMBL" id="JALJXV010000006">
    <property type="protein sequence ID" value="MCP1675635.1"/>
    <property type="molecule type" value="Genomic_DNA"/>
</dbReference>
<keyword evidence="1" id="KW-0812">Transmembrane</keyword>
<accession>A0AAE3KBJ4</accession>
<proteinExistence type="predicted"/>
<protein>
    <submittedName>
        <fullName evidence="2">Uncharacterized protein</fullName>
    </submittedName>
</protein>
<sequence length="29" mass="3088">MDIGSINWAFIATVVIVVGVMLVAYKCSS</sequence>
<evidence type="ECO:0000313" key="3">
    <source>
        <dbReference type="Proteomes" id="UP001205843"/>
    </source>
</evidence>
<keyword evidence="1" id="KW-0472">Membrane</keyword>
<reference evidence="2" key="1">
    <citation type="submission" date="2022-03" db="EMBL/GenBank/DDBJ databases">
        <title>Genomic Encyclopedia of Type Strains, Phase III (KMG-III): the genomes of soil and plant-associated and newly described type strains.</title>
        <authorList>
            <person name="Whitman W."/>
        </authorList>
    </citation>
    <scope>NUCLEOTIDE SEQUENCE</scope>
    <source>
        <strain evidence="2">ANL 6-2</strain>
    </source>
</reference>
<keyword evidence="1" id="KW-1133">Transmembrane helix</keyword>
<feature type="transmembrane region" description="Helical" evidence="1">
    <location>
        <begin position="6"/>
        <end position="25"/>
    </location>
</feature>
<comment type="caution">
    <text evidence="2">The sequence shown here is derived from an EMBL/GenBank/DDBJ whole genome shotgun (WGS) entry which is preliminary data.</text>
</comment>
<evidence type="ECO:0000256" key="1">
    <source>
        <dbReference type="SAM" id="Phobius"/>
    </source>
</evidence>
<dbReference type="Proteomes" id="UP001205843">
    <property type="component" value="Unassembled WGS sequence"/>
</dbReference>
<gene>
    <name evidence="2" type="ORF">J2T57_002785</name>
</gene>
<keyword evidence="3" id="KW-1185">Reference proteome</keyword>
<organism evidence="2 3">
    <name type="scientific">Natronocella acetinitrilica</name>
    <dbReference type="NCBI Taxonomy" id="414046"/>
    <lineage>
        <taxon>Bacteria</taxon>
        <taxon>Pseudomonadati</taxon>
        <taxon>Pseudomonadota</taxon>
        <taxon>Gammaproteobacteria</taxon>
        <taxon>Chromatiales</taxon>
        <taxon>Ectothiorhodospiraceae</taxon>
        <taxon>Natronocella</taxon>
    </lineage>
</organism>
<dbReference type="AlphaFoldDB" id="A0AAE3KBJ4"/>
<evidence type="ECO:0000313" key="2">
    <source>
        <dbReference type="EMBL" id="MCP1675635.1"/>
    </source>
</evidence>